<dbReference type="Gene3D" id="1.10.510.10">
    <property type="entry name" value="Transferase(Phosphotransferase) domain 1"/>
    <property type="match status" value="1"/>
</dbReference>
<evidence type="ECO:0000313" key="3">
    <source>
        <dbReference type="Proteomes" id="UP000464317"/>
    </source>
</evidence>
<dbReference type="InterPro" id="IPR057929">
    <property type="entry name" value="RamC_N"/>
</dbReference>
<keyword evidence="3" id="KW-1185">Reference proteome</keyword>
<gene>
    <name evidence="2" type="ORF">JPM2_7120</name>
</gene>
<dbReference type="RefSeq" id="WP_161553398.1">
    <property type="nucleotide sequence ID" value="NZ_AP022325.1"/>
</dbReference>
<dbReference type="SUPFAM" id="SSF56112">
    <property type="entry name" value="Protein kinase-like (PK-like)"/>
    <property type="match status" value="1"/>
</dbReference>
<dbReference type="PROSITE" id="PS50011">
    <property type="entry name" value="PROTEIN_KINASE_DOM"/>
    <property type="match status" value="1"/>
</dbReference>
<sequence>MKNIEFKLKTPRNFKTIESGVFKLFKSTSYKLPEKGWKIHVSSFTNDFNEILEITINFLFKNNITFKYISNKEEFVKSIFNKKPSNLLGKFITIYPKDESQASFILENLESKLKNYDGPATFTDRQYKNSILHYRYGNFIKEEQRNLIKKYKPDDIVDPFQKEVKIKKNINKYEIVGLIYYDTYSNVWLVKYKNIFYILKELKYKNFYKEENHHKQNEFLISKDIRSSYFPKAVECWEEYNNSYYLYEFKQGSNLLTLKSHFCTLFGMEKDEKVNQIISLLSNIKGLLKYLKRKRLFLNDVKLDNFIWNEETKRLSFIDLEYSYLSNNKIEKEGFYKIINEYDDKSSLYFKNDKNKLFWMLCDLLFDYKLESEINFYKYISNLTYINPRIEKIIKELFAIFNLEFNKNISYQEDFIKLESLLNQKESNLYNLYNLSEPKEIFKILNNELNNNNFLFYEHLNVLITQTKEDANHYLKKWFIEIKKNLNAEHLFFNGKNNSPYLLDGTMGILYLLCFYSFRFDNNDFFDEIEKISKITLLWFSRKIGLGNGYAGILLVNHLISKIFLIDYLSLKNKYLIGNFYQYVKDEKILDYDFKEIDNSFLKGYKGLYFLLSIYKKESEVN</sequence>
<dbReference type="KEGG" id="mfel:JPM2_7120"/>
<protein>
    <recommendedName>
        <fullName evidence="1">Protein kinase domain-containing protein</fullName>
    </recommendedName>
</protein>
<dbReference type="GO" id="GO:0004672">
    <property type="term" value="F:protein kinase activity"/>
    <property type="evidence" value="ECO:0007669"/>
    <property type="project" value="InterPro"/>
</dbReference>
<dbReference type="GO" id="GO:0005524">
    <property type="term" value="F:ATP binding"/>
    <property type="evidence" value="ECO:0007669"/>
    <property type="project" value="InterPro"/>
</dbReference>
<name>A0A809SEM8_9BACT</name>
<accession>A0A809SEM8</accession>
<dbReference type="InterPro" id="IPR011009">
    <property type="entry name" value="Kinase-like_dom_sf"/>
</dbReference>
<proteinExistence type="predicted"/>
<dbReference type="EMBL" id="AP022325">
    <property type="protein sequence ID" value="BBU48019.1"/>
    <property type="molecule type" value="Genomic_DNA"/>
</dbReference>
<evidence type="ECO:0000259" key="1">
    <source>
        <dbReference type="PROSITE" id="PS50011"/>
    </source>
</evidence>
<dbReference type="Pfam" id="PF25816">
    <property type="entry name" value="RamC_N"/>
    <property type="match status" value="1"/>
</dbReference>
<dbReference type="SUPFAM" id="SSF158745">
    <property type="entry name" value="LanC-like"/>
    <property type="match status" value="1"/>
</dbReference>
<feature type="domain" description="Protein kinase" evidence="1">
    <location>
        <begin position="173"/>
        <end position="502"/>
    </location>
</feature>
<dbReference type="InterPro" id="IPR000719">
    <property type="entry name" value="Prot_kinase_dom"/>
</dbReference>
<organism evidence="2 3">
    <name type="scientific">Mycoplasmopsis felis</name>
    <dbReference type="NCBI Taxonomy" id="33923"/>
    <lineage>
        <taxon>Bacteria</taxon>
        <taxon>Bacillati</taxon>
        <taxon>Mycoplasmatota</taxon>
        <taxon>Mycoplasmoidales</taxon>
        <taxon>Metamycoplasmataceae</taxon>
        <taxon>Mycoplasmopsis</taxon>
    </lineage>
</organism>
<dbReference type="Proteomes" id="UP000464317">
    <property type="component" value="Chromosome"/>
</dbReference>
<dbReference type="AlphaFoldDB" id="A0A809SEM8"/>
<dbReference type="Gene3D" id="3.30.200.20">
    <property type="entry name" value="Phosphorylase Kinase, domain 1"/>
    <property type="match status" value="1"/>
</dbReference>
<evidence type="ECO:0000313" key="2">
    <source>
        <dbReference type="EMBL" id="BBU48019.1"/>
    </source>
</evidence>
<reference evidence="2 3" key="1">
    <citation type="submission" date="2020-01" db="EMBL/GenBank/DDBJ databases">
        <title>Complete genome sequence of Mycoplasma felis strain Myco-2.</title>
        <authorList>
            <person name="Kinoshita Y."/>
            <person name="Niwa H."/>
            <person name="Uchida-Fujii E."/>
            <person name="Nukada T."/>
        </authorList>
    </citation>
    <scope>NUCLEOTIDE SEQUENCE [LARGE SCALE GENOMIC DNA]</scope>
    <source>
        <strain evidence="2 3">Myco-2</strain>
    </source>
</reference>